<gene>
    <name evidence="2" type="ORF">ACFQDO_07685</name>
</gene>
<keyword evidence="3" id="KW-1185">Reference proteome</keyword>
<feature type="transmembrane region" description="Helical" evidence="1">
    <location>
        <begin position="63"/>
        <end position="87"/>
    </location>
</feature>
<dbReference type="RefSeq" id="WP_345718471.1">
    <property type="nucleotide sequence ID" value="NZ_BAABFP010000008.1"/>
</dbReference>
<keyword evidence="1" id="KW-0472">Membrane</keyword>
<accession>A0ABW1JCU8</accession>
<name>A0ABW1JCU8_9ACTN</name>
<reference evidence="3" key="1">
    <citation type="journal article" date="2019" name="Int. J. Syst. Evol. Microbiol.">
        <title>The Global Catalogue of Microorganisms (GCM) 10K type strain sequencing project: providing services to taxonomists for standard genome sequencing and annotation.</title>
        <authorList>
            <consortium name="The Broad Institute Genomics Platform"/>
            <consortium name="The Broad Institute Genome Sequencing Center for Infectious Disease"/>
            <person name="Wu L."/>
            <person name="Ma J."/>
        </authorList>
    </citation>
    <scope>NUCLEOTIDE SEQUENCE [LARGE SCALE GENOMIC DNA]</scope>
    <source>
        <strain evidence="3">KACC 14249</strain>
    </source>
</reference>
<comment type="caution">
    <text evidence="2">The sequence shown here is derived from an EMBL/GenBank/DDBJ whole genome shotgun (WGS) entry which is preliminary data.</text>
</comment>
<dbReference type="EMBL" id="JBHSRD010000003">
    <property type="protein sequence ID" value="MFC6007009.1"/>
    <property type="molecule type" value="Genomic_DNA"/>
</dbReference>
<sequence>MSDRQILEHEPAVVRTRQLRDLVIVYVLVTALVFVLAFGLAVLRWVFDWGQPRQDWSVGGCLAFAGEVALVVPPVLLVLALAGAALVRLRRKVRGRSSD</sequence>
<organism evidence="2 3">
    <name type="scientific">Angustibacter luteus</name>
    <dbReference type="NCBI Taxonomy" id="658456"/>
    <lineage>
        <taxon>Bacteria</taxon>
        <taxon>Bacillati</taxon>
        <taxon>Actinomycetota</taxon>
        <taxon>Actinomycetes</taxon>
        <taxon>Kineosporiales</taxon>
        <taxon>Kineosporiaceae</taxon>
    </lineage>
</organism>
<protein>
    <submittedName>
        <fullName evidence="2">Uncharacterized protein</fullName>
    </submittedName>
</protein>
<evidence type="ECO:0000313" key="2">
    <source>
        <dbReference type="EMBL" id="MFC6007009.1"/>
    </source>
</evidence>
<evidence type="ECO:0000313" key="3">
    <source>
        <dbReference type="Proteomes" id="UP001596189"/>
    </source>
</evidence>
<keyword evidence="1" id="KW-0812">Transmembrane</keyword>
<keyword evidence="1" id="KW-1133">Transmembrane helix</keyword>
<feature type="transmembrane region" description="Helical" evidence="1">
    <location>
        <begin position="21"/>
        <end position="43"/>
    </location>
</feature>
<dbReference type="Proteomes" id="UP001596189">
    <property type="component" value="Unassembled WGS sequence"/>
</dbReference>
<proteinExistence type="predicted"/>
<evidence type="ECO:0000256" key="1">
    <source>
        <dbReference type="SAM" id="Phobius"/>
    </source>
</evidence>